<dbReference type="GeneID" id="30001162"/>
<keyword evidence="4 10" id="KW-0249">Electron transport</keyword>
<keyword evidence="7 10" id="KW-0472">Membrane</keyword>
<name>A0A1G4NXG7_9FLOR</name>
<evidence type="ECO:0000256" key="8">
    <source>
        <dbReference type="ARBA" id="ARBA00025197"/>
    </source>
</evidence>
<keyword evidence="5 10" id="KW-1133">Transmembrane helix</keyword>
<dbReference type="AlphaFoldDB" id="A0A1G4NXG7"/>
<gene>
    <name evidence="10 11" type="primary">petL</name>
    <name evidence="11" type="ORF">J0081_98</name>
</gene>
<dbReference type="EMBL" id="LT622873">
    <property type="protein sequence ID" value="SCW23370.1"/>
    <property type="molecule type" value="Genomic_DNA"/>
</dbReference>
<evidence type="ECO:0000256" key="10">
    <source>
        <dbReference type="HAMAP-Rule" id="MF_00433"/>
    </source>
</evidence>
<evidence type="ECO:0000256" key="4">
    <source>
        <dbReference type="ARBA" id="ARBA00022982"/>
    </source>
</evidence>
<evidence type="ECO:0000256" key="5">
    <source>
        <dbReference type="ARBA" id="ARBA00022989"/>
    </source>
</evidence>
<feature type="transmembrane region" description="Helical" evidence="10">
    <location>
        <begin position="6"/>
        <end position="25"/>
    </location>
</feature>
<evidence type="ECO:0000313" key="11">
    <source>
        <dbReference type="EMBL" id="SCW23370.1"/>
    </source>
</evidence>
<reference evidence="11" key="1">
    <citation type="submission" date="2016-10" db="EMBL/GenBank/DDBJ databases">
        <title>Chloroplast genomes as a tool to resolve red algal phylogenies: a case study in the Nemaliales.</title>
        <authorList>
            <person name="Costa J.F."/>
            <person name="Lin S.M."/>
            <person name="Macaya E.C."/>
            <person name="Fernandez-Garcia C."/>
            <person name="Verbruggen H."/>
        </authorList>
    </citation>
    <scope>NUCLEOTIDE SEQUENCE</scope>
    <source>
        <strain evidence="11">J.0081</strain>
    </source>
</reference>
<evidence type="ECO:0000256" key="1">
    <source>
        <dbReference type="ARBA" id="ARBA00004167"/>
    </source>
</evidence>
<keyword evidence="3 10" id="KW-0812">Transmembrane</keyword>
<keyword evidence="10" id="KW-0602">Photosynthesis</keyword>
<comment type="subunit">
    <text evidence="9 10">The 4 large subunits of the cytochrome b6-f complex are cytochrome b6, subunit IV (17 kDa polypeptide, PetD), cytochrome f and the Rieske protein, while the 4 small subunits are PetG, PetL, PetM and PetN. The complex functions as a dimer.</text>
</comment>
<evidence type="ECO:0000256" key="2">
    <source>
        <dbReference type="ARBA" id="ARBA00022448"/>
    </source>
</evidence>
<dbReference type="GO" id="GO:0009055">
    <property type="term" value="F:electron transfer activity"/>
    <property type="evidence" value="ECO:0007669"/>
    <property type="project" value="InterPro"/>
</dbReference>
<dbReference type="InterPro" id="IPR007802">
    <property type="entry name" value="Cyt_b6/f_cplx_su6"/>
</dbReference>
<dbReference type="HAMAP" id="MF_00433">
    <property type="entry name" value="Cytb6_f_PetL"/>
    <property type="match status" value="1"/>
</dbReference>
<proteinExistence type="inferred from homology"/>
<dbReference type="Pfam" id="PF05115">
    <property type="entry name" value="PetL"/>
    <property type="match status" value="1"/>
</dbReference>
<evidence type="ECO:0000256" key="3">
    <source>
        <dbReference type="ARBA" id="ARBA00022692"/>
    </source>
</evidence>
<keyword evidence="6 10" id="KW-0793">Thylakoid</keyword>
<sequence>MSILVSYALFLFIFMALAVSLFFGLQSIKLI</sequence>
<dbReference type="GO" id="GO:0009535">
    <property type="term" value="C:chloroplast thylakoid membrane"/>
    <property type="evidence" value="ECO:0007669"/>
    <property type="project" value="UniProtKB-SubCell"/>
</dbReference>
<protein>
    <recommendedName>
        <fullName evidence="10">Cytochrome b6-f complex subunit 6</fullName>
    </recommendedName>
    <alternativeName>
        <fullName evidence="10">Cytochrome b6-f complex subunit PetL</fullName>
    </alternativeName>
    <alternativeName>
        <fullName evidence="10">Cytochrome b6-f complex subunit VI</fullName>
    </alternativeName>
</protein>
<keyword evidence="2 10" id="KW-0813">Transport</keyword>
<accession>A0A1G4NXG7</accession>
<dbReference type="RefSeq" id="YP_009314915.1">
    <property type="nucleotide sequence ID" value="NC_031664.1"/>
</dbReference>
<evidence type="ECO:0000256" key="6">
    <source>
        <dbReference type="ARBA" id="ARBA00023078"/>
    </source>
</evidence>
<dbReference type="GO" id="GO:0009512">
    <property type="term" value="C:cytochrome b6f complex"/>
    <property type="evidence" value="ECO:0007669"/>
    <property type="project" value="InterPro"/>
</dbReference>
<keyword evidence="11" id="KW-0150">Chloroplast</keyword>
<comment type="subcellular location">
    <subcellularLocation>
        <location evidence="1">Membrane</location>
        <topology evidence="1">Single-pass membrane protein</topology>
    </subcellularLocation>
    <subcellularLocation>
        <location evidence="10">Plastid</location>
        <location evidence="10">Chloroplast thylakoid membrane</location>
        <topology evidence="10">Single-pass membrane protein</topology>
    </subcellularLocation>
</comment>
<comment type="similarity">
    <text evidence="10">Belongs to the PetL family.</text>
</comment>
<evidence type="ECO:0000256" key="7">
    <source>
        <dbReference type="ARBA" id="ARBA00023136"/>
    </source>
</evidence>
<evidence type="ECO:0000256" key="9">
    <source>
        <dbReference type="ARBA" id="ARBA00025834"/>
    </source>
</evidence>
<reference evidence="11" key="2">
    <citation type="submission" date="2016-10" db="EMBL/GenBank/DDBJ databases">
        <authorList>
            <person name="de Groot N.N."/>
        </authorList>
    </citation>
    <scope>NUCLEOTIDE SEQUENCE</scope>
    <source>
        <strain evidence="11">J.0081</strain>
    </source>
</reference>
<organism evidence="11">
    <name type="scientific">Scinaia undulata</name>
    <dbReference type="NCBI Taxonomy" id="1884664"/>
    <lineage>
        <taxon>Eukaryota</taxon>
        <taxon>Rhodophyta</taxon>
        <taxon>Florideophyceae</taxon>
        <taxon>Nemaliophycidae</taxon>
        <taxon>Nemaliales</taxon>
        <taxon>Scinaiaceae</taxon>
        <taxon>Scinaia</taxon>
    </lineage>
</organism>
<dbReference type="GO" id="GO:0015979">
    <property type="term" value="P:photosynthesis"/>
    <property type="evidence" value="ECO:0007669"/>
    <property type="project" value="UniProtKB-KW"/>
</dbReference>
<keyword evidence="11" id="KW-0934">Plastid</keyword>
<comment type="function">
    <text evidence="8 10">Component of the cytochrome b6-f complex, which mediates electron transfer between photosystem II (PSII) and photosystem I (PSI), cyclic electron flow around PSI, and state transitions. PetL is important for photoautotrophic growth as well as for electron transfer efficiency and stability of the cytochrome b6-f complex.</text>
</comment>
<geneLocation type="chloroplast" evidence="11"/>